<keyword evidence="1" id="KW-0489">Methyltransferase</keyword>
<dbReference type="PANTHER" id="PTHR40036">
    <property type="entry name" value="MACROCIN O-METHYLTRANSFERASE"/>
    <property type="match status" value="1"/>
</dbReference>
<keyword evidence="2" id="KW-1185">Reference proteome</keyword>
<dbReference type="InterPro" id="IPR029063">
    <property type="entry name" value="SAM-dependent_MTases_sf"/>
</dbReference>
<dbReference type="GO" id="GO:0032259">
    <property type="term" value="P:methylation"/>
    <property type="evidence" value="ECO:0007669"/>
    <property type="project" value="UniProtKB-KW"/>
</dbReference>
<dbReference type="EC" id="2.1.1.-" evidence="1"/>
<dbReference type="EMBL" id="JAUHQA010000001">
    <property type="protein sequence ID" value="MDN4481628.1"/>
    <property type="molecule type" value="Genomic_DNA"/>
</dbReference>
<sequence length="254" mass="27168">MATTAAGILARARRIGRAPGEAWAFAQLPPIARAVIRERLTYLSPVKMLELQRAVRDVDAATVPGDVVEFGVALGGSGIALSHTASTRAFHGFDLFGLIPPPSSDKDGERAVQRYEVIASGLSAGIRGDEYYGYLPDLLGTVKASFTRHGLPVDGGRIALHPGLFDEGWPLASPSVQAIALAHVDCDWYDPVRYCLDAIAPLISPRGIIVLDDYLDYDGCRAATDEFLTAHAEFSVRHRRGNVSLVKSGAVSDG</sequence>
<dbReference type="Proteomes" id="UP001172708">
    <property type="component" value="Unassembled WGS sequence"/>
</dbReference>
<evidence type="ECO:0000313" key="1">
    <source>
        <dbReference type="EMBL" id="MDN4481628.1"/>
    </source>
</evidence>
<dbReference type="Gene3D" id="3.40.50.150">
    <property type="entry name" value="Vaccinia Virus protein VP39"/>
    <property type="match status" value="1"/>
</dbReference>
<dbReference type="PANTHER" id="PTHR40036:SF1">
    <property type="entry name" value="MACROCIN O-METHYLTRANSFERASE"/>
    <property type="match status" value="1"/>
</dbReference>
<reference evidence="1" key="1">
    <citation type="submission" date="2023-06" db="EMBL/GenBank/DDBJ databases">
        <title>Egi l300058.</title>
        <authorList>
            <person name="Gao L."/>
            <person name="Fang B.-Z."/>
            <person name="Li W.-J."/>
        </authorList>
    </citation>
    <scope>NUCLEOTIDE SEQUENCE</scope>
    <source>
        <strain evidence="1">EGI L300058</strain>
    </source>
</reference>
<keyword evidence="1" id="KW-0808">Transferase</keyword>
<accession>A0ABT8GJM0</accession>
<dbReference type="RefSeq" id="WP_301143340.1">
    <property type="nucleotide sequence ID" value="NZ_JAUHQA010000001.1"/>
</dbReference>
<dbReference type="GO" id="GO:0008168">
    <property type="term" value="F:methyltransferase activity"/>
    <property type="evidence" value="ECO:0007669"/>
    <property type="project" value="UniProtKB-KW"/>
</dbReference>
<evidence type="ECO:0000313" key="2">
    <source>
        <dbReference type="Proteomes" id="UP001172708"/>
    </source>
</evidence>
<protein>
    <submittedName>
        <fullName evidence="1">TylF/MycF/NovP-related O-methyltransferase</fullName>
        <ecNumber evidence="1">2.1.1.-</ecNumber>
    </submittedName>
</protein>
<proteinExistence type="predicted"/>
<name>A0ABT8GJM0_9MICO</name>
<gene>
    <name evidence="1" type="ORF">QQX02_11925</name>
</gene>
<organism evidence="1 2">
    <name type="scientific">Demequina muriae</name>
    <dbReference type="NCBI Taxonomy" id="3051664"/>
    <lineage>
        <taxon>Bacteria</taxon>
        <taxon>Bacillati</taxon>
        <taxon>Actinomycetota</taxon>
        <taxon>Actinomycetes</taxon>
        <taxon>Micrococcales</taxon>
        <taxon>Demequinaceae</taxon>
        <taxon>Demequina</taxon>
    </lineage>
</organism>
<dbReference type="SUPFAM" id="SSF53335">
    <property type="entry name" value="S-adenosyl-L-methionine-dependent methyltransferases"/>
    <property type="match status" value="1"/>
</dbReference>
<comment type="caution">
    <text evidence="1">The sequence shown here is derived from an EMBL/GenBank/DDBJ whole genome shotgun (WGS) entry which is preliminary data.</text>
</comment>
<dbReference type="InterPro" id="IPR008884">
    <property type="entry name" value="TylF_MeTrfase"/>
</dbReference>
<dbReference type="Pfam" id="PF05711">
    <property type="entry name" value="TylF"/>
    <property type="match status" value="1"/>
</dbReference>